<sequence length="312" mass="34583">MIRAFFSCCVFVLAVGPLCLLSPHRQLCEACEASHHPQVTGADIPTDMALIPPGEFTMGTPEGSEGFPDERPERRVFLSGYLLDRFEVTNHAYAAFVQATGHRSPVNASPAATLWMNDRPIPDIEHHPVVNVSWEDADAYCRWAGKRLPTEAEWEKAARGTDGRRYPWGNDWDFSIANSASYWAQRTIEFKSGADWDAFWVSGEGARLAKEKGIRGEILTTPVDSFPHTVSPYGLFGMAGNASEWVQDWYDPNYYKNAPLTDPTGPVRGAIKAMRGGSWLKPAASLRASDRDWGTMDSRPSGTGFRCAKDAY</sequence>
<gene>
    <name evidence="2" type="ORF">COMA2_110058</name>
</gene>
<dbReference type="Proteomes" id="UP000198736">
    <property type="component" value="Unassembled WGS sequence"/>
</dbReference>
<dbReference type="SUPFAM" id="SSF56436">
    <property type="entry name" value="C-type lectin-like"/>
    <property type="match status" value="1"/>
</dbReference>
<dbReference type="InterPro" id="IPR042095">
    <property type="entry name" value="SUMF_sf"/>
</dbReference>
<accession>A0A0S4L7X2</accession>
<dbReference type="InterPro" id="IPR051043">
    <property type="entry name" value="Sulfatase_Mod_Factor_Kinase"/>
</dbReference>
<name>A0A0S4L7X2_9BACT</name>
<dbReference type="PANTHER" id="PTHR23150">
    <property type="entry name" value="SULFATASE MODIFYING FACTOR 1, 2"/>
    <property type="match status" value="1"/>
</dbReference>
<dbReference type="InterPro" id="IPR016187">
    <property type="entry name" value="CTDL_fold"/>
</dbReference>
<reference evidence="3" key="1">
    <citation type="submission" date="2015-10" db="EMBL/GenBank/DDBJ databases">
        <authorList>
            <person name="Luecker S."/>
            <person name="Luecker S."/>
        </authorList>
    </citation>
    <scope>NUCLEOTIDE SEQUENCE [LARGE SCALE GENOMIC DNA]</scope>
</reference>
<feature type="domain" description="Sulfatase-modifying factor enzyme-like" evidence="1">
    <location>
        <begin position="46"/>
        <end position="309"/>
    </location>
</feature>
<dbReference type="PANTHER" id="PTHR23150:SF19">
    <property type="entry name" value="FORMYLGLYCINE-GENERATING ENZYME"/>
    <property type="match status" value="1"/>
</dbReference>
<dbReference type="STRING" id="1742973.COMA2_110058"/>
<evidence type="ECO:0000313" key="3">
    <source>
        <dbReference type="Proteomes" id="UP000198736"/>
    </source>
</evidence>
<dbReference type="Pfam" id="PF03781">
    <property type="entry name" value="FGE-sulfatase"/>
    <property type="match status" value="1"/>
</dbReference>
<dbReference type="InterPro" id="IPR005532">
    <property type="entry name" value="SUMF_dom"/>
</dbReference>
<dbReference type="GO" id="GO:0120147">
    <property type="term" value="F:formylglycine-generating oxidase activity"/>
    <property type="evidence" value="ECO:0007669"/>
    <property type="project" value="TreeGrafter"/>
</dbReference>
<dbReference type="Gene3D" id="3.90.1580.10">
    <property type="entry name" value="paralog of FGE (formylglycine-generating enzyme)"/>
    <property type="match status" value="1"/>
</dbReference>
<proteinExistence type="predicted"/>
<protein>
    <recommendedName>
        <fullName evidence="1">Sulfatase-modifying factor enzyme-like domain-containing protein</fullName>
    </recommendedName>
</protein>
<organism evidence="2 3">
    <name type="scientific">Candidatus Nitrospira nitrificans</name>
    <dbReference type="NCBI Taxonomy" id="1742973"/>
    <lineage>
        <taxon>Bacteria</taxon>
        <taxon>Pseudomonadati</taxon>
        <taxon>Nitrospirota</taxon>
        <taxon>Nitrospiria</taxon>
        <taxon>Nitrospirales</taxon>
        <taxon>Nitrospiraceae</taxon>
        <taxon>Nitrospira</taxon>
    </lineage>
</organism>
<dbReference type="AlphaFoldDB" id="A0A0S4L7X2"/>
<evidence type="ECO:0000259" key="1">
    <source>
        <dbReference type="Pfam" id="PF03781"/>
    </source>
</evidence>
<dbReference type="EMBL" id="CZPZ01000003">
    <property type="protein sequence ID" value="CUS32720.1"/>
    <property type="molecule type" value="Genomic_DNA"/>
</dbReference>
<dbReference type="OrthoDB" id="9806479at2"/>
<keyword evidence="3" id="KW-1185">Reference proteome</keyword>
<evidence type="ECO:0000313" key="2">
    <source>
        <dbReference type="EMBL" id="CUS32720.1"/>
    </source>
</evidence>